<dbReference type="Gene3D" id="3.30.810.10">
    <property type="entry name" value="2-Layer Sandwich"/>
    <property type="match status" value="1"/>
</dbReference>
<dbReference type="InterPro" id="IPR002048">
    <property type="entry name" value="EF_hand_dom"/>
</dbReference>
<dbReference type="PROSITE" id="PS50297">
    <property type="entry name" value="ANK_REP_REGION"/>
    <property type="match status" value="3"/>
</dbReference>
<dbReference type="PANTHER" id="PTHR23086:SF30">
    <property type="entry name" value="ANKYRIN REPEAT-CONTAINING PROTEIN"/>
    <property type="match status" value="1"/>
</dbReference>
<dbReference type="FunCoup" id="A0A2P6NMD2">
    <property type="interactions" value="92"/>
</dbReference>
<feature type="repeat" description="ANK" evidence="2">
    <location>
        <begin position="274"/>
        <end position="307"/>
    </location>
</feature>
<keyword evidence="3" id="KW-0808">Transferase</keyword>
<dbReference type="InterPro" id="IPR002498">
    <property type="entry name" value="PInositol-4-P-4/5-kinase_core"/>
</dbReference>
<organism evidence="7 8">
    <name type="scientific">Planoprotostelium fungivorum</name>
    <dbReference type="NCBI Taxonomy" id="1890364"/>
    <lineage>
        <taxon>Eukaryota</taxon>
        <taxon>Amoebozoa</taxon>
        <taxon>Evosea</taxon>
        <taxon>Variosea</taxon>
        <taxon>Cavosteliida</taxon>
        <taxon>Cavosteliaceae</taxon>
        <taxon>Planoprotostelium</taxon>
    </lineage>
</organism>
<dbReference type="SUPFAM" id="SSF47473">
    <property type="entry name" value="EF-hand"/>
    <property type="match status" value="1"/>
</dbReference>
<keyword evidence="8" id="KW-1185">Reference proteome</keyword>
<dbReference type="Pfam" id="PF13637">
    <property type="entry name" value="Ank_4"/>
    <property type="match status" value="1"/>
</dbReference>
<dbReference type="Pfam" id="PF13202">
    <property type="entry name" value="EF-hand_5"/>
    <property type="match status" value="1"/>
</dbReference>
<dbReference type="Pfam" id="PF12796">
    <property type="entry name" value="Ank_2"/>
    <property type="match status" value="1"/>
</dbReference>
<dbReference type="InterPro" id="IPR036770">
    <property type="entry name" value="Ankyrin_rpt-contain_sf"/>
</dbReference>
<reference evidence="7 8" key="1">
    <citation type="journal article" date="2018" name="Genome Biol. Evol.">
        <title>Multiple Roots of Fruiting Body Formation in Amoebozoa.</title>
        <authorList>
            <person name="Hillmann F."/>
            <person name="Forbes G."/>
            <person name="Novohradska S."/>
            <person name="Ferling I."/>
            <person name="Riege K."/>
            <person name="Groth M."/>
            <person name="Westermann M."/>
            <person name="Marz M."/>
            <person name="Spaller T."/>
            <person name="Winckler T."/>
            <person name="Schaap P."/>
            <person name="Glockner G."/>
        </authorList>
    </citation>
    <scope>NUCLEOTIDE SEQUENCE [LARGE SCALE GENOMIC DNA]</scope>
    <source>
        <strain evidence="7 8">Jena</strain>
    </source>
</reference>
<dbReference type="GO" id="GO:0005886">
    <property type="term" value="C:plasma membrane"/>
    <property type="evidence" value="ECO:0007669"/>
    <property type="project" value="TreeGrafter"/>
</dbReference>
<gene>
    <name evidence="7" type="ORF">PROFUN_07170</name>
</gene>
<dbReference type="InterPro" id="IPR002110">
    <property type="entry name" value="Ankyrin_rpt"/>
</dbReference>
<comment type="caution">
    <text evidence="7">The sequence shown here is derived from an EMBL/GenBank/DDBJ whole genome shotgun (WGS) entry which is preliminary data.</text>
</comment>
<dbReference type="GO" id="GO:0046854">
    <property type="term" value="P:phosphatidylinositol phosphate biosynthetic process"/>
    <property type="evidence" value="ECO:0007669"/>
    <property type="project" value="TreeGrafter"/>
</dbReference>
<evidence type="ECO:0000256" key="3">
    <source>
        <dbReference type="PROSITE-ProRule" id="PRU00781"/>
    </source>
</evidence>
<dbReference type="PROSITE" id="PS50088">
    <property type="entry name" value="ANK_REPEAT"/>
    <property type="match status" value="3"/>
</dbReference>
<dbReference type="SMART" id="SM00248">
    <property type="entry name" value="ANK"/>
    <property type="match status" value="4"/>
</dbReference>
<accession>A0A2P6NMD2</accession>
<dbReference type="OrthoDB" id="2129491at2759"/>
<dbReference type="GO" id="GO:0005524">
    <property type="term" value="F:ATP binding"/>
    <property type="evidence" value="ECO:0007669"/>
    <property type="project" value="UniProtKB-UniRule"/>
</dbReference>
<dbReference type="PROSITE" id="PS00018">
    <property type="entry name" value="EF_HAND_1"/>
    <property type="match status" value="1"/>
</dbReference>
<feature type="domain" description="PIPK" evidence="6">
    <location>
        <begin position="698"/>
        <end position="1064"/>
    </location>
</feature>
<keyword evidence="1" id="KW-0106">Calcium</keyword>
<evidence type="ECO:0000256" key="4">
    <source>
        <dbReference type="SAM" id="MobiDB-lite"/>
    </source>
</evidence>
<dbReference type="Proteomes" id="UP000241769">
    <property type="component" value="Unassembled WGS sequence"/>
</dbReference>
<sequence>MVVCSPFSSWRGLYWTSYEKDDKFTLQGHPWGTFRILLTTFRLVYTVATSESREEIQSDWETIHRAFDDEVKRVGSSVWSENHTKVFFENLSNLHNKSNKEENQKRLSVESPPANMQEDTKSFFNDLVSAVSDVTRPPGEVIKLIEAHPKLINSRTTGGITLLQVLAISPRGRNQEEVVEIAKSLINRGARVNAKDNQGWTTLHCACYRAQLAFVQLLVDRSANVLALTMDKSIGASFLVQHDFSEHISENVLQLKLLSRMLDCGVPVNFQNGEGNSLLHQAVGNGGSKDITLFLLGRGASVNITNDLGQTAILLAVFRCRQDIIELLLEHGADPSIPDVNGDSPIALAQSLEVCDLMREAENRQKMEEKMSSTPNQDSNNTSPTRDRSSSGYFLPATGGAATVISSCSGSLNTATIVNEALLGSVCSSNSERRLKQKSEVDLYNSSDVENRSVKSDLSLSPTEMSIMVTLPREEEPQAPPEESEKLLACSQSVADAFEGWLSTQDLDLLYRQFNAMDLNQSGEISEGEFASGIGSIMSDPVLSSSLFRVLDLERDGHVDFTEYAQGLAVLMRGSPTAQLELAYQLFEPGEDGRVQIEKFRRVVESIRVSLGAITLEDMEKFIENTFGMIPGALERGSIDVQEYVDMATRDPLYISSLGLVSNRDITQFSTLQYAYSSPRRGALISFGNEYWNMAYSMFFGIRVAVGEAASEFEMNPRELEPKDFTLEVQYPLGRHDVIVLRTTKLTRCSICKSVGLEWNFRDYSPAVFHNIRQVLNIKPKHYMFSLGPEKILGNLLLGNLGSLCSLVSTGKSGSFFFRTSDGKYLIKTLPYEEVLFLIKILPSYYDHLSSHTNTMLTRFCGLHSIKHGGEKEIYFVVMCNLFDSILDVHEQYDLKGSTVGRSVDADGIADISQIAFKDLDYASRKRRVRVGPSKRAALLEQLEVDAQWLESNGICDYSFLIGYHFVSEGEAEEFGMGKPQREGKRRFSSVRSFFQQDVGGLVSVDGLEVYFIGIIDILTAWDYKKMTEHLTKSYILQYPSDQLSAIRPSDYRVRFQRYISSIID</sequence>
<dbReference type="PROSITE" id="PS51455">
    <property type="entry name" value="PIPK"/>
    <property type="match status" value="1"/>
</dbReference>
<feature type="region of interest" description="Disordered" evidence="4">
    <location>
        <begin position="365"/>
        <end position="393"/>
    </location>
</feature>
<feature type="domain" description="EF-hand" evidence="5">
    <location>
        <begin position="547"/>
        <end position="574"/>
    </location>
</feature>
<evidence type="ECO:0000259" key="6">
    <source>
        <dbReference type="PROSITE" id="PS51455"/>
    </source>
</evidence>
<dbReference type="Gene3D" id="1.25.40.20">
    <property type="entry name" value="Ankyrin repeat-containing domain"/>
    <property type="match status" value="2"/>
</dbReference>
<feature type="repeat" description="ANK" evidence="2">
    <location>
        <begin position="308"/>
        <end position="340"/>
    </location>
</feature>
<evidence type="ECO:0000313" key="8">
    <source>
        <dbReference type="Proteomes" id="UP000241769"/>
    </source>
</evidence>
<dbReference type="Pfam" id="PF01504">
    <property type="entry name" value="PIP5K"/>
    <property type="match status" value="1"/>
</dbReference>
<feature type="repeat" description="ANK" evidence="2">
    <location>
        <begin position="198"/>
        <end position="230"/>
    </location>
</feature>
<evidence type="ECO:0000313" key="7">
    <source>
        <dbReference type="EMBL" id="PRP85099.1"/>
    </source>
</evidence>
<dbReference type="SUPFAM" id="SSF48403">
    <property type="entry name" value="Ankyrin repeat"/>
    <property type="match status" value="1"/>
</dbReference>
<keyword evidence="3" id="KW-0547">Nucleotide-binding</keyword>
<dbReference type="CDD" id="cd00139">
    <property type="entry name" value="PIPKc"/>
    <property type="match status" value="1"/>
</dbReference>
<evidence type="ECO:0000259" key="5">
    <source>
        <dbReference type="PROSITE" id="PS50222"/>
    </source>
</evidence>
<dbReference type="InterPro" id="IPR011992">
    <property type="entry name" value="EF-hand-dom_pair"/>
</dbReference>
<dbReference type="GO" id="GO:0005509">
    <property type="term" value="F:calcium ion binding"/>
    <property type="evidence" value="ECO:0007669"/>
    <property type="project" value="InterPro"/>
</dbReference>
<dbReference type="InterPro" id="IPR027484">
    <property type="entry name" value="PInositol-4-P-5-kinase_N"/>
</dbReference>
<evidence type="ECO:0000256" key="2">
    <source>
        <dbReference type="PROSITE-ProRule" id="PRU00023"/>
    </source>
</evidence>
<keyword evidence="2" id="KW-0040">ANK repeat</keyword>
<dbReference type="InterPro" id="IPR027483">
    <property type="entry name" value="PInositol-4-P-4/5-kinase_C_sf"/>
</dbReference>
<dbReference type="PROSITE" id="PS50222">
    <property type="entry name" value="EF_HAND_2"/>
    <property type="match status" value="2"/>
</dbReference>
<dbReference type="SUPFAM" id="SSF56104">
    <property type="entry name" value="SAICAR synthase-like"/>
    <property type="match status" value="1"/>
</dbReference>
<dbReference type="InterPro" id="IPR018247">
    <property type="entry name" value="EF_Hand_1_Ca_BS"/>
</dbReference>
<feature type="domain" description="EF-hand" evidence="5">
    <location>
        <begin position="505"/>
        <end position="540"/>
    </location>
</feature>
<dbReference type="SMART" id="SM00330">
    <property type="entry name" value="PIPKc"/>
    <property type="match status" value="1"/>
</dbReference>
<dbReference type="Gene3D" id="3.30.800.10">
    <property type="entry name" value="Phosphatidylinositol Phosphate Kinase II Beta"/>
    <property type="match status" value="1"/>
</dbReference>
<protein>
    <submittedName>
        <fullName evidence="7">Putative phosphatidylinositol-4-phosphate 5-kinase</fullName>
    </submittedName>
</protein>
<dbReference type="PANTHER" id="PTHR23086">
    <property type="entry name" value="PHOSPHATIDYLINOSITOL-4-PHOSPHATE 5-KINASE"/>
    <property type="match status" value="1"/>
</dbReference>
<proteinExistence type="predicted"/>
<dbReference type="CDD" id="cd00051">
    <property type="entry name" value="EFh"/>
    <property type="match status" value="1"/>
</dbReference>
<feature type="compositionally biased region" description="Polar residues" evidence="4">
    <location>
        <begin position="372"/>
        <end position="384"/>
    </location>
</feature>
<dbReference type="AlphaFoldDB" id="A0A2P6NMD2"/>
<dbReference type="STRING" id="1890364.A0A2P6NMD2"/>
<dbReference type="EMBL" id="MDYQ01000050">
    <property type="protein sequence ID" value="PRP85099.1"/>
    <property type="molecule type" value="Genomic_DNA"/>
</dbReference>
<keyword evidence="3" id="KW-0067">ATP-binding</keyword>
<dbReference type="GO" id="GO:0016308">
    <property type="term" value="F:1-phosphatidylinositol-4-phosphate 5-kinase activity"/>
    <property type="evidence" value="ECO:0007669"/>
    <property type="project" value="TreeGrafter"/>
</dbReference>
<keyword evidence="3 7" id="KW-0418">Kinase</keyword>
<dbReference type="Gene3D" id="1.10.238.10">
    <property type="entry name" value="EF-hand"/>
    <property type="match status" value="1"/>
</dbReference>
<dbReference type="InParanoid" id="A0A2P6NMD2"/>
<dbReference type="InterPro" id="IPR023610">
    <property type="entry name" value="PInositol-4/5-P-5/4-kinase"/>
</dbReference>
<evidence type="ECO:0000256" key="1">
    <source>
        <dbReference type="ARBA" id="ARBA00022837"/>
    </source>
</evidence>
<name>A0A2P6NMD2_9EUKA</name>
<dbReference type="SMART" id="SM00054">
    <property type="entry name" value="EFh"/>
    <property type="match status" value="2"/>
</dbReference>